<dbReference type="Pfam" id="PF07238">
    <property type="entry name" value="PilZ"/>
    <property type="match status" value="1"/>
</dbReference>
<dbReference type="KEGG" id="kra:Krad_4492"/>
<dbReference type="Gene3D" id="2.40.10.220">
    <property type="entry name" value="predicted glycosyltransferase like domains"/>
    <property type="match status" value="1"/>
</dbReference>
<feature type="domain" description="PilZ" evidence="1">
    <location>
        <begin position="128"/>
        <end position="222"/>
    </location>
</feature>
<sequence length="232" mass="24327">MLSRLQIRTQVGERMDGAQGGMLMTEGPAIDTTVTLMPTTAVDGAPASWHTGTVRSWTAGAAGLVVTSHVSATPDTVEALDGQRVWVSTDAGGADGVTPHAVFQAVAQAHRDDELALTGVMLLASETRRAAVRAPVAVTAHLTTADGVADVRTIDYSRTGMRIEGAADVPAHGELEVDLELGDGLEVHARGEVLRVDQESGEAVVRFVELEESAAQVLERSVLSELARQSRG</sequence>
<dbReference type="AlphaFoldDB" id="A6WGL2"/>
<organism evidence="2 3">
    <name type="scientific">Kineococcus radiotolerans (strain ATCC BAA-149 / DSM 14245 / SRS30216)</name>
    <dbReference type="NCBI Taxonomy" id="266940"/>
    <lineage>
        <taxon>Bacteria</taxon>
        <taxon>Bacillati</taxon>
        <taxon>Actinomycetota</taxon>
        <taxon>Actinomycetes</taxon>
        <taxon>Kineosporiales</taxon>
        <taxon>Kineosporiaceae</taxon>
        <taxon>Kineococcus</taxon>
    </lineage>
</organism>
<accession>A6WGL2</accession>
<keyword evidence="3" id="KW-1185">Reference proteome</keyword>
<evidence type="ECO:0000313" key="3">
    <source>
        <dbReference type="Proteomes" id="UP000001116"/>
    </source>
</evidence>
<name>A6WGL2_KINRD</name>
<dbReference type="Proteomes" id="UP000001116">
    <property type="component" value="Chromosome"/>
</dbReference>
<protein>
    <submittedName>
        <fullName evidence="2">Type IV pilus assembly PilZ</fullName>
    </submittedName>
</protein>
<gene>
    <name evidence="2" type="ordered locus">Krad_4492</name>
</gene>
<dbReference type="InterPro" id="IPR009875">
    <property type="entry name" value="PilZ_domain"/>
</dbReference>
<evidence type="ECO:0000259" key="1">
    <source>
        <dbReference type="Pfam" id="PF07238"/>
    </source>
</evidence>
<evidence type="ECO:0000313" key="2">
    <source>
        <dbReference type="EMBL" id="ABS05951.1"/>
    </source>
</evidence>
<proteinExistence type="predicted"/>
<dbReference type="HOGENOM" id="CLU_1193546_0_0_11"/>
<reference evidence="3" key="1">
    <citation type="journal article" date="2008" name="PLoS ONE">
        <title>Survival in nuclear waste, extreme resistance, and potential applications gleaned from the genome sequence of Kineococcus radiotolerans SRS30216.</title>
        <authorList>
            <person name="Bagwell C.E."/>
            <person name="Bhat S."/>
            <person name="Hawkins G.M."/>
            <person name="Smith B.W."/>
            <person name="Biswas T."/>
            <person name="Hoover T.R."/>
            <person name="Saunders E."/>
            <person name="Han C.S."/>
            <person name="Tsodikov O.V."/>
            <person name="Shimkets L.J."/>
        </authorList>
    </citation>
    <scope>NUCLEOTIDE SEQUENCE [LARGE SCALE GENOMIC DNA]</scope>
    <source>
        <strain evidence="3">ATCC BAA-149 / DSM 14245 / SRS30216</strain>
    </source>
</reference>
<dbReference type="SUPFAM" id="SSF141371">
    <property type="entry name" value="PilZ domain-like"/>
    <property type="match status" value="1"/>
</dbReference>
<dbReference type="GO" id="GO:0035438">
    <property type="term" value="F:cyclic-di-GMP binding"/>
    <property type="evidence" value="ECO:0007669"/>
    <property type="project" value="InterPro"/>
</dbReference>
<dbReference type="EMBL" id="CP000750">
    <property type="protein sequence ID" value="ABS05951.1"/>
    <property type="molecule type" value="Genomic_DNA"/>
</dbReference>